<sequence>MRNFFTFLTCLAFSSFALSQVTPEIQWAKTYGGSDMEIGYEIIQTADGGYISIGYTNSDDGDITENKGWADLWVVKTDAAGTIEWQKTYGGSQSDVGASLKQTPDGGYIIGGSIQSGDGDISDYNGELGFGEDFWIVKISSTGEIEWENNYGGNYPDILTDLQLTTDGGYIAIGNTMSKSGDVVGGYGTEGNFFQEGWVVKIDAQGDIEWQRPYGGYEGFVQFSNIQQTTDGGYIIGGDAGYGFDGDFPETNGGSDFWALKISSVGEIEWSKVYGGSSEDYAGKITQTSDGGYIFVGGVYSNDGDVEGGYGNGNGDAWILKLNNTGELEWKNTIGGAGGDGARIAYETADNHFVIGGGTSSSDGDFTDFPNNGMQNKILMKLNSSDGSIIWMKSMGGSANDILFDLKTTNDGGFITIGSSSSNDGDVSGNHGSADFWIVKLGPDCLVPELTIDTTHTICAGEELTLTANTEAELIHWYDAADATEPVFTGTEFELPELTETTSFWVEAANYICKTDRIEIIVNVNPLPVLEAETTYAICSENSASLYASSPSNVIFWYANEDDTEYLYHGNLFVTEVLTENTTYWV</sequence>
<gene>
    <name evidence="3" type="ORF">SAMN06296427_112103</name>
</gene>
<dbReference type="RefSeq" id="WP_084019038.1">
    <property type="nucleotide sequence ID" value="NZ_FWXS01000012.1"/>
</dbReference>
<dbReference type="OrthoDB" id="9811934at2"/>
<accession>A0A1W2CZC5</accession>
<dbReference type="InterPro" id="IPR044023">
    <property type="entry name" value="Ig_7"/>
</dbReference>
<evidence type="ECO:0000313" key="3">
    <source>
        <dbReference type="EMBL" id="SMC90202.1"/>
    </source>
</evidence>
<evidence type="ECO:0000256" key="1">
    <source>
        <dbReference type="SAM" id="SignalP"/>
    </source>
</evidence>
<organism evidence="3 4">
    <name type="scientific">Moheibacter sediminis</name>
    <dbReference type="NCBI Taxonomy" id="1434700"/>
    <lineage>
        <taxon>Bacteria</taxon>
        <taxon>Pseudomonadati</taxon>
        <taxon>Bacteroidota</taxon>
        <taxon>Flavobacteriia</taxon>
        <taxon>Flavobacteriales</taxon>
        <taxon>Weeksellaceae</taxon>
        <taxon>Moheibacter</taxon>
    </lineage>
</organism>
<feature type="signal peptide" evidence="1">
    <location>
        <begin position="1"/>
        <end position="19"/>
    </location>
</feature>
<proteinExistence type="predicted"/>
<evidence type="ECO:0000313" key="4">
    <source>
        <dbReference type="Proteomes" id="UP000192393"/>
    </source>
</evidence>
<dbReference type="Proteomes" id="UP000192393">
    <property type="component" value="Unassembled WGS sequence"/>
</dbReference>
<feature type="chain" id="PRO_5012777413" description="Ig-like domain-containing protein" evidence="1">
    <location>
        <begin position="20"/>
        <end position="586"/>
    </location>
</feature>
<protein>
    <recommendedName>
        <fullName evidence="2">Ig-like domain-containing protein</fullName>
    </recommendedName>
</protein>
<dbReference type="STRING" id="1434700.SAMN06296427_112103"/>
<keyword evidence="1" id="KW-0732">Signal</keyword>
<keyword evidence="4" id="KW-1185">Reference proteome</keyword>
<dbReference type="PANTHER" id="PTHR42754:SF1">
    <property type="entry name" value="LIPOPROTEIN"/>
    <property type="match status" value="1"/>
</dbReference>
<dbReference type="Pfam" id="PF19081">
    <property type="entry name" value="Ig_7"/>
    <property type="match status" value="2"/>
</dbReference>
<feature type="non-terminal residue" evidence="3">
    <location>
        <position position="586"/>
    </location>
</feature>
<reference evidence="3 4" key="1">
    <citation type="submission" date="2017-04" db="EMBL/GenBank/DDBJ databases">
        <authorList>
            <person name="Afonso C.L."/>
            <person name="Miller P.J."/>
            <person name="Scott M.A."/>
            <person name="Spackman E."/>
            <person name="Goraichik I."/>
            <person name="Dimitrov K.M."/>
            <person name="Suarez D.L."/>
            <person name="Swayne D.E."/>
        </authorList>
    </citation>
    <scope>NUCLEOTIDE SEQUENCE [LARGE SCALE GENOMIC DNA]</scope>
    <source>
        <strain evidence="3 4">CGMCC 1.12708</strain>
    </source>
</reference>
<dbReference type="AlphaFoldDB" id="A0A1W2CZC5"/>
<feature type="domain" description="Ig-like" evidence="2">
    <location>
        <begin position="451"/>
        <end position="526"/>
    </location>
</feature>
<dbReference type="PANTHER" id="PTHR42754">
    <property type="entry name" value="ENDOGLUCANASE"/>
    <property type="match status" value="1"/>
</dbReference>
<dbReference type="EMBL" id="FWXS01000012">
    <property type="protein sequence ID" value="SMC90202.1"/>
    <property type="molecule type" value="Genomic_DNA"/>
</dbReference>
<name>A0A1W2CZC5_9FLAO</name>
<evidence type="ECO:0000259" key="2">
    <source>
        <dbReference type="Pfam" id="PF19081"/>
    </source>
</evidence>
<feature type="domain" description="Ig-like" evidence="2">
    <location>
        <begin position="530"/>
        <end position="586"/>
    </location>
</feature>